<comment type="caution">
    <text evidence="2">The sequence shown here is derived from an EMBL/GenBank/DDBJ whole genome shotgun (WGS) entry which is preliminary data.</text>
</comment>
<dbReference type="AlphaFoldDB" id="A0AAV7IKZ8"/>
<dbReference type="Proteomes" id="UP000826195">
    <property type="component" value="Unassembled WGS sequence"/>
</dbReference>
<feature type="region of interest" description="Disordered" evidence="1">
    <location>
        <begin position="161"/>
        <end position="196"/>
    </location>
</feature>
<proteinExistence type="predicted"/>
<evidence type="ECO:0000313" key="2">
    <source>
        <dbReference type="EMBL" id="KAH0553356.1"/>
    </source>
</evidence>
<keyword evidence="3" id="KW-1185">Reference proteome</keyword>
<accession>A0AAV7IKZ8</accession>
<evidence type="ECO:0000256" key="1">
    <source>
        <dbReference type="SAM" id="MobiDB-lite"/>
    </source>
</evidence>
<gene>
    <name evidence="2" type="ORF">KQX54_001803</name>
</gene>
<dbReference type="EMBL" id="JAHXZJ010001120">
    <property type="protein sequence ID" value="KAH0553356.1"/>
    <property type="molecule type" value="Genomic_DNA"/>
</dbReference>
<sequence>MKVLGKYKEKSIDQASQKKCKWENESSNCNSDGDDNDSVIQHSSKKRKERSGSYDINNNSSTCEIANKISTPSTSKPKKTTQKINAFVDKISECELLNDSQAFIRLCSDPLRASGSTPPLGNPESTGPQFLCSERLLQHYLSLRLQRLPVPPANFAILEADFPGSSPTKHSQSIQASPTITLWPERPRASSADESS</sequence>
<organism evidence="2 3">
    <name type="scientific">Cotesia glomerata</name>
    <name type="common">Lepidopteran parasitic wasp</name>
    <name type="synonym">Apanteles glomeratus</name>
    <dbReference type="NCBI Taxonomy" id="32391"/>
    <lineage>
        <taxon>Eukaryota</taxon>
        <taxon>Metazoa</taxon>
        <taxon>Ecdysozoa</taxon>
        <taxon>Arthropoda</taxon>
        <taxon>Hexapoda</taxon>
        <taxon>Insecta</taxon>
        <taxon>Pterygota</taxon>
        <taxon>Neoptera</taxon>
        <taxon>Endopterygota</taxon>
        <taxon>Hymenoptera</taxon>
        <taxon>Apocrita</taxon>
        <taxon>Ichneumonoidea</taxon>
        <taxon>Braconidae</taxon>
        <taxon>Microgastrinae</taxon>
        <taxon>Cotesia</taxon>
    </lineage>
</organism>
<protein>
    <submittedName>
        <fullName evidence="2">Uncharacterized protein</fullName>
    </submittedName>
</protein>
<feature type="compositionally biased region" description="Polar residues" evidence="1">
    <location>
        <begin position="165"/>
        <end position="180"/>
    </location>
</feature>
<name>A0AAV7IKZ8_COTGL</name>
<feature type="region of interest" description="Disordered" evidence="1">
    <location>
        <begin position="23"/>
        <end position="59"/>
    </location>
</feature>
<evidence type="ECO:0000313" key="3">
    <source>
        <dbReference type="Proteomes" id="UP000826195"/>
    </source>
</evidence>
<reference evidence="2 3" key="1">
    <citation type="journal article" date="2021" name="J. Hered.">
        <title>A chromosome-level genome assembly of the parasitoid wasp, Cotesia glomerata (Hymenoptera: Braconidae).</title>
        <authorList>
            <person name="Pinto B.J."/>
            <person name="Weis J.J."/>
            <person name="Gamble T."/>
            <person name="Ode P.J."/>
            <person name="Paul R."/>
            <person name="Zaspel J.M."/>
        </authorList>
    </citation>
    <scope>NUCLEOTIDE SEQUENCE [LARGE SCALE GENOMIC DNA]</scope>
    <source>
        <strain evidence="2">CgM1</strain>
    </source>
</reference>